<evidence type="ECO:0000256" key="4">
    <source>
        <dbReference type="RuleBase" id="RU004262"/>
    </source>
</evidence>
<dbReference type="GO" id="GO:0016298">
    <property type="term" value="F:lipase activity"/>
    <property type="evidence" value="ECO:0007669"/>
    <property type="project" value="InterPro"/>
</dbReference>
<dbReference type="GO" id="GO:0005615">
    <property type="term" value="C:extracellular space"/>
    <property type="evidence" value="ECO:0007669"/>
    <property type="project" value="TreeGrafter"/>
</dbReference>
<dbReference type="PANTHER" id="PTHR11610:SF173">
    <property type="entry name" value="LIPASE DOMAIN-CONTAINING PROTEIN-RELATED"/>
    <property type="match status" value="1"/>
</dbReference>
<dbReference type="InterPro" id="IPR000734">
    <property type="entry name" value="TAG_lipase"/>
</dbReference>
<dbReference type="OrthoDB" id="270009at2759"/>
<sequence>HLLGRITGLDPASPLFRNNYLRENHKKLDRSDAKLVDVIHTDSSPFLTDGFGLYEPIGHVDFYPNGGQDQPGCNDVADSVVVSHFERGLSKELVCSHVRAFLLFRESLQNLLERRGGGDACEFVAYNCAGEMAAFERGDCFPQIRNGSAGKYGSDVGRFGEDVRGEGVMFLSTRGESPFCGTQLQAIMKLSHKCGPLKGILQIQLSNKNHTTFTPAIIQIQFRETDAPSRTVYGIASTNYKTIPENMTKMQAKFSYFNSASKSNQTDEIDEPVIYFDKITVRDMYGNRWLYCQKNTQILDSNGQIYNLLTVSLTKNSCS</sequence>
<reference evidence="6" key="1">
    <citation type="submission" date="2022-01" db="EMBL/GenBank/DDBJ databases">
        <authorList>
            <person name="King R."/>
        </authorList>
    </citation>
    <scope>NUCLEOTIDE SEQUENCE</scope>
</reference>
<keyword evidence="7" id="KW-1185">Reference proteome</keyword>
<feature type="non-terminal residue" evidence="6">
    <location>
        <position position="1"/>
    </location>
</feature>
<dbReference type="Proteomes" id="UP001153712">
    <property type="component" value="Chromosome 5"/>
</dbReference>
<dbReference type="GO" id="GO:0016042">
    <property type="term" value="P:lipid catabolic process"/>
    <property type="evidence" value="ECO:0007669"/>
    <property type="project" value="TreeGrafter"/>
</dbReference>
<dbReference type="SUPFAM" id="SSF53474">
    <property type="entry name" value="alpha/beta-Hydrolases"/>
    <property type="match status" value="1"/>
</dbReference>
<dbReference type="Pfam" id="PF00151">
    <property type="entry name" value="Lipase"/>
    <property type="match status" value="1"/>
</dbReference>
<dbReference type="AlphaFoldDB" id="A0A9N9TWI6"/>
<evidence type="ECO:0000259" key="5">
    <source>
        <dbReference type="Pfam" id="PF00151"/>
    </source>
</evidence>
<evidence type="ECO:0000256" key="1">
    <source>
        <dbReference type="ARBA" id="ARBA00004613"/>
    </source>
</evidence>
<evidence type="ECO:0000256" key="3">
    <source>
        <dbReference type="ARBA" id="ARBA00022525"/>
    </source>
</evidence>
<dbReference type="EMBL" id="OU900098">
    <property type="protein sequence ID" value="CAG9861971.1"/>
    <property type="molecule type" value="Genomic_DNA"/>
</dbReference>
<comment type="subcellular location">
    <subcellularLocation>
        <location evidence="1">Secreted</location>
    </subcellularLocation>
</comment>
<name>A0A9N9TWI6_PHYSR</name>
<evidence type="ECO:0000313" key="7">
    <source>
        <dbReference type="Proteomes" id="UP001153712"/>
    </source>
</evidence>
<dbReference type="PANTHER" id="PTHR11610">
    <property type="entry name" value="LIPASE"/>
    <property type="match status" value="1"/>
</dbReference>
<dbReference type="InterPro" id="IPR013818">
    <property type="entry name" value="Lipase"/>
</dbReference>
<gene>
    <name evidence="6" type="ORF">PHYEVI_LOCUS8294</name>
</gene>
<comment type="similarity">
    <text evidence="2 4">Belongs to the AB hydrolase superfamily. Lipase family.</text>
</comment>
<evidence type="ECO:0000313" key="6">
    <source>
        <dbReference type="EMBL" id="CAG9861971.1"/>
    </source>
</evidence>
<accession>A0A9N9TWI6</accession>
<protein>
    <recommendedName>
        <fullName evidence="5">Lipase domain-containing protein</fullName>
    </recommendedName>
</protein>
<keyword evidence="3" id="KW-0964">Secreted</keyword>
<dbReference type="Gene3D" id="3.40.50.1820">
    <property type="entry name" value="alpha/beta hydrolase"/>
    <property type="match status" value="1"/>
</dbReference>
<organism evidence="6 7">
    <name type="scientific">Phyllotreta striolata</name>
    <name type="common">Striped flea beetle</name>
    <name type="synonym">Crioceris striolata</name>
    <dbReference type="NCBI Taxonomy" id="444603"/>
    <lineage>
        <taxon>Eukaryota</taxon>
        <taxon>Metazoa</taxon>
        <taxon>Ecdysozoa</taxon>
        <taxon>Arthropoda</taxon>
        <taxon>Hexapoda</taxon>
        <taxon>Insecta</taxon>
        <taxon>Pterygota</taxon>
        <taxon>Neoptera</taxon>
        <taxon>Endopterygota</taxon>
        <taxon>Coleoptera</taxon>
        <taxon>Polyphaga</taxon>
        <taxon>Cucujiformia</taxon>
        <taxon>Chrysomeloidea</taxon>
        <taxon>Chrysomelidae</taxon>
        <taxon>Galerucinae</taxon>
        <taxon>Alticini</taxon>
        <taxon>Phyllotreta</taxon>
    </lineage>
</organism>
<evidence type="ECO:0000256" key="2">
    <source>
        <dbReference type="ARBA" id="ARBA00010701"/>
    </source>
</evidence>
<proteinExistence type="inferred from homology"/>
<dbReference type="InterPro" id="IPR029058">
    <property type="entry name" value="AB_hydrolase_fold"/>
</dbReference>
<feature type="domain" description="Lipase" evidence="5">
    <location>
        <begin position="3"/>
        <end position="179"/>
    </location>
</feature>